<proteinExistence type="predicted"/>
<dbReference type="GO" id="GO:0016787">
    <property type="term" value="F:hydrolase activity"/>
    <property type="evidence" value="ECO:0007669"/>
    <property type="project" value="UniProtKB-KW"/>
</dbReference>
<dbReference type="Gene3D" id="3.40.50.10320">
    <property type="entry name" value="LmbE-like"/>
    <property type="match status" value="1"/>
</dbReference>
<dbReference type="EC" id="3.5.1.-" evidence="1"/>
<sequence length="229" mass="25507">MIVPITLEPEWQAALSAVPSWQPPLVPTVVVAPHPDDETLAAGGLIAHLRERETDVRVIAATDGEHAYEGETGLGPIREVEQQQALERLGVEANSIHRLRLCDSGLSALETELALAMEPLLRDARHIVAPWPHDFHPDHEVTGRVALALANRLGIPLTWYFFWTWHRGRPDLLHGLPLRKLLLSAAEQQAKREALAFHVSQLQHSSGEPILPENLLEPAWRSFEVFLPA</sequence>
<dbReference type="Proteomes" id="UP001634747">
    <property type="component" value="Unassembled WGS sequence"/>
</dbReference>
<organism evidence="1 2">
    <name type="scientific">Terriglobus aquaticus</name>
    <dbReference type="NCBI Taxonomy" id="940139"/>
    <lineage>
        <taxon>Bacteria</taxon>
        <taxon>Pseudomonadati</taxon>
        <taxon>Acidobacteriota</taxon>
        <taxon>Terriglobia</taxon>
        <taxon>Terriglobales</taxon>
        <taxon>Acidobacteriaceae</taxon>
        <taxon>Terriglobus</taxon>
    </lineage>
</organism>
<gene>
    <name evidence="1" type="ORF">ACK2TP_15205</name>
</gene>
<dbReference type="PANTHER" id="PTHR12993:SF29">
    <property type="entry name" value="BLR3841 PROTEIN"/>
    <property type="match status" value="1"/>
</dbReference>
<dbReference type="Pfam" id="PF02585">
    <property type="entry name" value="PIG-L"/>
    <property type="match status" value="1"/>
</dbReference>
<dbReference type="InterPro" id="IPR003737">
    <property type="entry name" value="GlcNAc_PI_deacetylase-related"/>
</dbReference>
<dbReference type="InterPro" id="IPR024078">
    <property type="entry name" value="LmbE-like_dom_sf"/>
</dbReference>
<dbReference type="PANTHER" id="PTHR12993">
    <property type="entry name" value="N-ACETYLGLUCOSAMINYL-PHOSPHATIDYLINOSITOL DE-N-ACETYLASE-RELATED"/>
    <property type="match status" value="1"/>
</dbReference>
<evidence type="ECO:0000313" key="1">
    <source>
        <dbReference type="EMBL" id="MFN2977119.1"/>
    </source>
</evidence>
<keyword evidence="1" id="KW-0378">Hydrolase</keyword>
<comment type="caution">
    <text evidence="1">The sequence shown here is derived from an EMBL/GenBank/DDBJ whole genome shotgun (WGS) entry which is preliminary data.</text>
</comment>
<name>A0ABW9KMU9_9BACT</name>
<evidence type="ECO:0000313" key="2">
    <source>
        <dbReference type="Proteomes" id="UP001634747"/>
    </source>
</evidence>
<accession>A0ABW9KMU9</accession>
<dbReference type="SUPFAM" id="SSF102588">
    <property type="entry name" value="LmbE-like"/>
    <property type="match status" value="1"/>
</dbReference>
<dbReference type="EMBL" id="JBJYXY010000001">
    <property type="protein sequence ID" value="MFN2977119.1"/>
    <property type="molecule type" value="Genomic_DNA"/>
</dbReference>
<protein>
    <submittedName>
        <fullName evidence="1">PIG-L deacetylase family protein</fullName>
        <ecNumber evidence="1">3.5.1.-</ecNumber>
    </submittedName>
</protein>
<dbReference type="RefSeq" id="WP_263414708.1">
    <property type="nucleotide sequence ID" value="NZ_BAABBH010000001.1"/>
</dbReference>
<reference evidence="1 2" key="1">
    <citation type="submission" date="2024-12" db="EMBL/GenBank/DDBJ databases">
        <authorList>
            <person name="Lee Y."/>
        </authorList>
    </citation>
    <scope>NUCLEOTIDE SEQUENCE [LARGE SCALE GENOMIC DNA]</scope>
    <source>
        <strain evidence="1 2">03SUJ4</strain>
    </source>
</reference>
<keyword evidence="2" id="KW-1185">Reference proteome</keyword>